<feature type="transmembrane region" description="Helical" evidence="6">
    <location>
        <begin position="216"/>
        <end position="240"/>
    </location>
</feature>
<feature type="transmembrane region" description="Helical" evidence="6">
    <location>
        <begin position="48"/>
        <end position="67"/>
    </location>
</feature>
<name>A0A2Z3GX24_9BACT</name>
<organism evidence="7 8">
    <name type="scientific">Gemmata obscuriglobus</name>
    <dbReference type="NCBI Taxonomy" id="114"/>
    <lineage>
        <taxon>Bacteria</taxon>
        <taxon>Pseudomonadati</taxon>
        <taxon>Planctomycetota</taxon>
        <taxon>Planctomycetia</taxon>
        <taxon>Gemmatales</taxon>
        <taxon>Gemmataceae</taxon>
        <taxon>Gemmata</taxon>
    </lineage>
</organism>
<feature type="transmembrane region" description="Helical" evidence="6">
    <location>
        <begin position="315"/>
        <end position="335"/>
    </location>
</feature>
<dbReference type="GO" id="GO:0005886">
    <property type="term" value="C:plasma membrane"/>
    <property type="evidence" value="ECO:0007669"/>
    <property type="project" value="UniProtKB-SubCell"/>
</dbReference>
<protein>
    <recommendedName>
        <fullName evidence="9">ABC transporter permease</fullName>
    </recommendedName>
</protein>
<evidence type="ECO:0000256" key="6">
    <source>
        <dbReference type="SAM" id="Phobius"/>
    </source>
</evidence>
<sequence length="366" mass="38009">MGWHLQMAKISPLLLHDRPTKPSRQLETTEVPMATSPAPASTAFKLPAGPWIGFAAVLALFTALIGIKGDLGTFLSLGNLRVLLHEGTIPAVVALGMLLVLISGGIDLSVGATVALVTVVTMRVYTAMYTASDPSPTSSVVACVCGVLAGGLVGFVNGLLVTKLQLPPFVATLGMLGIARGAAVWLAGRATLPFPLNGTPEWVNTVGRVSLTNPGLWSLVALALLTVVLLRLTVFGRHLYAVGSNEATARLCGVNVTRTKVLVYTLAGLLTGWAGVIMFAHSNSGNPTLGEQLELDVITAVVIGGASLSGGKGGVVGAMLGVAILILIKNGVSLFNVPVEMQYVLIGALLVANVSLNRWRERKNRA</sequence>
<evidence type="ECO:0000256" key="1">
    <source>
        <dbReference type="ARBA" id="ARBA00004651"/>
    </source>
</evidence>
<keyword evidence="5 6" id="KW-0472">Membrane</keyword>
<dbReference type="KEGG" id="gog:C1280_09255"/>
<reference evidence="7 8" key="1">
    <citation type="submission" date="2018-01" db="EMBL/GenBank/DDBJ databases">
        <title>G. obscuriglobus.</title>
        <authorList>
            <person name="Franke J."/>
            <person name="Blomberg W."/>
            <person name="Selmecki A."/>
        </authorList>
    </citation>
    <scope>NUCLEOTIDE SEQUENCE [LARGE SCALE GENOMIC DNA]</scope>
    <source>
        <strain evidence="7 8">DSM 5831</strain>
    </source>
</reference>
<feature type="transmembrane region" description="Helical" evidence="6">
    <location>
        <begin position="261"/>
        <end position="280"/>
    </location>
</feature>
<evidence type="ECO:0000256" key="2">
    <source>
        <dbReference type="ARBA" id="ARBA00022475"/>
    </source>
</evidence>
<dbReference type="AlphaFoldDB" id="A0A2Z3GX24"/>
<keyword evidence="8" id="KW-1185">Reference proteome</keyword>
<evidence type="ECO:0000256" key="4">
    <source>
        <dbReference type="ARBA" id="ARBA00022989"/>
    </source>
</evidence>
<feature type="transmembrane region" description="Helical" evidence="6">
    <location>
        <begin position="88"/>
        <end position="119"/>
    </location>
</feature>
<comment type="subcellular location">
    <subcellularLocation>
        <location evidence="1">Cell membrane</location>
        <topology evidence="1">Multi-pass membrane protein</topology>
    </subcellularLocation>
</comment>
<dbReference type="Proteomes" id="UP000245802">
    <property type="component" value="Chromosome"/>
</dbReference>
<evidence type="ECO:0000256" key="3">
    <source>
        <dbReference type="ARBA" id="ARBA00022692"/>
    </source>
</evidence>
<evidence type="ECO:0000256" key="5">
    <source>
        <dbReference type="ARBA" id="ARBA00023136"/>
    </source>
</evidence>
<evidence type="ECO:0000313" key="7">
    <source>
        <dbReference type="EMBL" id="AWM37191.1"/>
    </source>
</evidence>
<gene>
    <name evidence="7" type="ORF">C1280_09255</name>
</gene>
<proteinExistence type="predicted"/>
<evidence type="ECO:0000313" key="8">
    <source>
        <dbReference type="Proteomes" id="UP000245802"/>
    </source>
</evidence>
<dbReference type="GO" id="GO:0022857">
    <property type="term" value="F:transmembrane transporter activity"/>
    <property type="evidence" value="ECO:0007669"/>
    <property type="project" value="InterPro"/>
</dbReference>
<keyword evidence="4 6" id="KW-1133">Transmembrane helix</keyword>
<feature type="transmembrane region" description="Helical" evidence="6">
    <location>
        <begin position="139"/>
        <end position="162"/>
    </location>
</feature>
<dbReference type="InterPro" id="IPR001851">
    <property type="entry name" value="ABC_transp_permease"/>
</dbReference>
<dbReference type="EMBL" id="CP025958">
    <property type="protein sequence ID" value="AWM37191.1"/>
    <property type="molecule type" value="Genomic_DNA"/>
</dbReference>
<dbReference type="OrthoDB" id="9813906at2"/>
<feature type="transmembrane region" description="Helical" evidence="6">
    <location>
        <begin position="169"/>
        <end position="188"/>
    </location>
</feature>
<dbReference type="CDD" id="cd06579">
    <property type="entry name" value="TM_PBP1_transp_AraH_like"/>
    <property type="match status" value="1"/>
</dbReference>
<dbReference type="PANTHER" id="PTHR32196">
    <property type="entry name" value="ABC TRANSPORTER PERMEASE PROTEIN YPHD-RELATED-RELATED"/>
    <property type="match status" value="1"/>
</dbReference>
<keyword evidence="3 6" id="KW-0812">Transmembrane</keyword>
<accession>A0A2Z3GX24</accession>
<keyword evidence="2" id="KW-1003">Cell membrane</keyword>
<dbReference type="Pfam" id="PF02653">
    <property type="entry name" value="BPD_transp_2"/>
    <property type="match status" value="1"/>
</dbReference>
<evidence type="ECO:0008006" key="9">
    <source>
        <dbReference type="Google" id="ProtNLM"/>
    </source>
</evidence>